<reference evidence="1 2" key="1">
    <citation type="submission" date="2022-12" db="EMBL/GenBank/DDBJ databases">
        <title>Draft genome sequence of Paenibacillus sp. dW9.</title>
        <authorList>
            <person name="Choi E.-W."/>
            <person name="Kim D.-U."/>
        </authorList>
    </citation>
    <scope>NUCLEOTIDE SEQUENCE [LARGE SCALE GENOMIC DNA]</scope>
    <source>
        <strain evidence="2">dW9</strain>
    </source>
</reference>
<evidence type="ECO:0000313" key="2">
    <source>
        <dbReference type="Proteomes" id="UP001527882"/>
    </source>
</evidence>
<protein>
    <submittedName>
        <fullName evidence="1">Uncharacterized protein</fullName>
    </submittedName>
</protein>
<gene>
    <name evidence="1" type="ORF">O9H85_14865</name>
</gene>
<name>A0ABT4Q9Y1_9BACL</name>
<evidence type="ECO:0000313" key="1">
    <source>
        <dbReference type="EMBL" id="MCZ8513692.1"/>
    </source>
</evidence>
<comment type="caution">
    <text evidence="1">The sequence shown here is derived from an EMBL/GenBank/DDBJ whole genome shotgun (WGS) entry which is preliminary data.</text>
</comment>
<dbReference type="EMBL" id="JAQAGZ010000009">
    <property type="protein sequence ID" value="MCZ8513692.1"/>
    <property type="molecule type" value="Genomic_DNA"/>
</dbReference>
<accession>A0ABT4Q9Y1</accession>
<dbReference type="RefSeq" id="WP_269882216.1">
    <property type="nucleotide sequence ID" value="NZ_JAQAGZ010000009.1"/>
</dbReference>
<keyword evidence="2" id="KW-1185">Reference proteome</keyword>
<dbReference type="Proteomes" id="UP001527882">
    <property type="component" value="Unassembled WGS sequence"/>
</dbReference>
<proteinExistence type="predicted"/>
<sequence length="50" mass="6022">MPDDYEVKDRVDEYQFSSENRNETEHIADLNHVTNDVSEMEQLSDFLFRL</sequence>
<organism evidence="1 2">
    <name type="scientific">Paenibacillus gyeongsangnamensis</name>
    <dbReference type="NCBI Taxonomy" id="3388067"/>
    <lineage>
        <taxon>Bacteria</taxon>
        <taxon>Bacillati</taxon>
        <taxon>Bacillota</taxon>
        <taxon>Bacilli</taxon>
        <taxon>Bacillales</taxon>
        <taxon>Paenibacillaceae</taxon>
        <taxon>Paenibacillus</taxon>
    </lineage>
</organism>